<gene>
    <name evidence="2" type="ORF">D3871_06860</name>
</gene>
<comment type="caution">
    <text evidence="2">The sequence shown here is derived from an EMBL/GenBank/DDBJ whole genome shotgun (WGS) entry which is preliminary data.</text>
</comment>
<keyword evidence="3" id="KW-1185">Reference proteome</keyword>
<dbReference type="EMBL" id="QYUO01000001">
    <property type="protein sequence ID" value="RJF98262.1"/>
    <property type="molecule type" value="Genomic_DNA"/>
</dbReference>
<reference evidence="3" key="1">
    <citation type="submission" date="2018-09" db="EMBL/GenBank/DDBJ databases">
        <authorList>
            <person name="Zhu H."/>
        </authorList>
    </citation>
    <scope>NUCLEOTIDE SEQUENCE [LARGE SCALE GENOMIC DNA]</scope>
    <source>
        <strain evidence="3">K1R23-30</strain>
    </source>
</reference>
<evidence type="ECO:0000313" key="3">
    <source>
        <dbReference type="Proteomes" id="UP000265955"/>
    </source>
</evidence>
<feature type="region of interest" description="Disordered" evidence="1">
    <location>
        <begin position="123"/>
        <end position="143"/>
    </location>
</feature>
<feature type="compositionally biased region" description="Basic and acidic residues" evidence="1">
    <location>
        <begin position="126"/>
        <end position="143"/>
    </location>
</feature>
<evidence type="ECO:0000256" key="1">
    <source>
        <dbReference type="SAM" id="MobiDB-lite"/>
    </source>
</evidence>
<accession>A0A3A3FPY6</accession>
<dbReference type="Proteomes" id="UP000265955">
    <property type="component" value="Unassembled WGS sequence"/>
</dbReference>
<name>A0A3A3FPY6_9BURK</name>
<sequence>MEMQETSQAAAMEVAMVQDVDIAPLLASDDADLQRDVLTSLFSYPYPGAFRGTTYAAASRGPGLAFVSVTSLPSSTMLMYEYPALESNNAMQSENWLDAGRNPVNQVTVGYAWRGVTIESSTLAQHARDGNRPGRPDSPRFDMRSARLSYSPAPNWVFRFSRGSVSTLDQFVPNDEVRRTALAATYTLPFREGDWQTTLAWGRNARKHRESTMGYLLESTLRFSGTHALFGRIEQVGSDGLTREDESLQRQLFKMNRVSLGYFYDLRTTGTMHLDVGALISRHMVPSAMEASYGKDPTAYMMFVRVRTR</sequence>
<dbReference type="AlphaFoldDB" id="A0A3A3FPY6"/>
<evidence type="ECO:0000313" key="2">
    <source>
        <dbReference type="EMBL" id="RJF98262.1"/>
    </source>
</evidence>
<organism evidence="2 3">
    <name type="scientific">Noviherbaspirillum saxi</name>
    <dbReference type="NCBI Taxonomy" id="2320863"/>
    <lineage>
        <taxon>Bacteria</taxon>
        <taxon>Pseudomonadati</taxon>
        <taxon>Pseudomonadota</taxon>
        <taxon>Betaproteobacteria</taxon>
        <taxon>Burkholderiales</taxon>
        <taxon>Oxalobacteraceae</taxon>
        <taxon>Noviherbaspirillum</taxon>
    </lineage>
</organism>
<protein>
    <submittedName>
        <fullName evidence="2">Uncharacterized protein</fullName>
    </submittedName>
</protein>
<proteinExistence type="predicted"/>